<gene>
    <name evidence="1" type="ORF">JS09_080</name>
</gene>
<reference evidence="1" key="1">
    <citation type="submission" date="2015-07" db="EMBL/GenBank/DDBJ databases">
        <title>Isolation and characterization of a novel lytic T4-like coliphage vB_EcoM_JS09 infecting APEC.</title>
        <authorList>
            <person name="Zhou Y."/>
            <person name="Bao H.D."/>
            <person name="Zhang H."/>
            <person name="Wang R."/>
        </authorList>
    </citation>
    <scope>NUCLEOTIDE SEQUENCE</scope>
</reference>
<proteinExistence type="predicted"/>
<keyword evidence="2" id="KW-1185">Reference proteome</keyword>
<dbReference type="OrthoDB" id="29172at10239"/>
<protein>
    <submittedName>
        <fullName evidence="1">Uncharacterized protein</fullName>
    </submittedName>
</protein>
<organism evidence="1 2">
    <name type="scientific">Escherichia phage vB_EcoM_JS09</name>
    <dbReference type="NCBI Taxonomy" id="1430444"/>
    <lineage>
        <taxon>Viruses</taxon>
        <taxon>Duplodnaviria</taxon>
        <taxon>Heunggongvirae</taxon>
        <taxon>Uroviricota</taxon>
        <taxon>Caudoviricetes</taxon>
        <taxon>Pantevenvirales</taxon>
        <taxon>Straboviridae</taxon>
        <taxon>Tevenvirinae</taxon>
        <taxon>Mosigvirus</taxon>
        <taxon>Mosigvirus JS09</taxon>
    </lineage>
</organism>
<name>A0A060BH24_9CAUD</name>
<dbReference type="KEGG" id="vg:19524805"/>
<dbReference type="RefSeq" id="YP_009037403.1">
    <property type="nucleotide sequence ID" value="NC_024124.2"/>
</dbReference>
<dbReference type="GeneID" id="19524805"/>
<dbReference type="EMBL" id="KF582788">
    <property type="protein sequence ID" value="AIA80047.1"/>
    <property type="molecule type" value="Genomic_DNA"/>
</dbReference>
<evidence type="ECO:0000313" key="1">
    <source>
        <dbReference type="EMBL" id="AIA80047.1"/>
    </source>
</evidence>
<evidence type="ECO:0000313" key="2">
    <source>
        <dbReference type="Proteomes" id="UP000019733"/>
    </source>
</evidence>
<dbReference type="Proteomes" id="UP000019733">
    <property type="component" value="Segment"/>
</dbReference>
<accession>A0A060BH24</accession>
<sequence length="36" mass="4256">MKLLLIVYVIVQYNYPMFTYNMVNGIVNLIETSMVK</sequence>